<evidence type="ECO:0000256" key="3">
    <source>
        <dbReference type="ARBA" id="ARBA00022801"/>
    </source>
</evidence>
<dbReference type="Pfam" id="PF00884">
    <property type="entry name" value="Sulfatase"/>
    <property type="match status" value="1"/>
</dbReference>
<dbReference type="OrthoDB" id="103349at2759"/>
<dbReference type="EMBL" id="KQ965750">
    <property type="protein sequence ID" value="KXS16822.1"/>
    <property type="molecule type" value="Genomic_DNA"/>
</dbReference>
<keyword evidence="3" id="KW-0378">Hydrolase</keyword>
<evidence type="ECO:0000256" key="1">
    <source>
        <dbReference type="ARBA" id="ARBA00008779"/>
    </source>
</evidence>
<dbReference type="CDD" id="cd16025">
    <property type="entry name" value="PAS_like"/>
    <property type="match status" value="1"/>
</dbReference>
<dbReference type="Gene3D" id="3.40.720.10">
    <property type="entry name" value="Alkaline Phosphatase, subunit A"/>
    <property type="match status" value="1"/>
</dbReference>
<reference evidence="6 7" key="1">
    <citation type="journal article" date="2015" name="Genome Biol. Evol.">
        <title>Phylogenomic analyses indicate that early fungi evolved digesting cell walls of algal ancestors of land plants.</title>
        <authorList>
            <person name="Chang Y."/>
            <person name="Wang S."/>
            <person name="Sekimoto S."/>
            <person name="Aerts A.L."/>
            <person name="Choi C."/>
            <person name="Clum A."/>
            <person name="LaButti K.M."/>
            <person name="Lindquist E.A."/>
            <person name="Yee Ngan C."/>
            <person name="Ohm R.A."/>
            <person name="Salamov A.A."/>
            <person name="Grigoriev I.V."/>
            <person name="Spatafora J.W."/>
            <person name="Berbee M.L."/>
        </authorList>
    </citation>
    <scope>NUCLEOTIDE SEQUENCE [LARGE SCALE GENOMIC DNA]</scope>
    <source>
        <strain evidence="6 7">JEL478</strain>
    </source>
</reference>
<dbReference type="InterPro" id="IPR017850">
    <property type="entry name" value="Alkaline_phosphatase_core_sf"/>
</dbReference>
<keyword evidence="2" id="KW-0479">Metal-binding</keyword>
<accession>A0A139AJ59</accession>
<evidence type="ECO:0000256" key="4">
    <source>
        <dbReference type="ARBA" id="ARBA00022837"/>
    </source>
</evidence>
<dbReference type="STRING" id="1344416.A0A139AJ59"/>
<dbReference type="GO" id="GO:0046872">
    <property type="term" value="F:metal ion binding"/>
    <property type="evidence" value="ECO:0007669"/>
    <property type="project" value="UniProtKB-KW"/>
</dbReference>
<dbReference type="Gene3D" id="3.30.1120.10">
    <property type="match status" value="1"/>
</dbReference>
<feature type="domain" description="Sulfatase N-terminal" evidence="5">
    <location>
        <begin position="6"/>
        <end position="431"/>
    </location>
</feature>
<comment type="similarity">
    <text evidence="1">Belongs to the sulfatase family.</text>
</comment>
<name>A0A139AJ59_GONPJ</name>
<dbReference type="InterPro" id="IPR000917">
    <property type="entry name" value="Sulfatase_N"/>
</dbReference>
<dbReference type="PANTHER" id="PTHR42693:SF33">
    <property type="entry name" value="ARYLSULFATASE"/>
    <property type="match status" value="1"/>
</dbReference>
<dbReference type="InterPro" id="IPR024607">
    <property type="entry name" value="Sulfatase_CS"/>
</dbReference>
<organism evidence="6 7">
    <name type="scientific">Gonapodya prolifera (strain JEL478)</name>
    <name type="common">Monoblepharis prolifera</name>
    <dbReference type="NCBI Taxonomy" id="1344416"/>
    <lineage>
        <taxon>Eukaryota</taxon>
        <taxon>Fungi</taxon>
        <taxon>Fungi incertae sedis</taxon>
        <taxon>Chytridiomycota</taxon>
        <taxon>Chytridiomycota incertae sedis</taxon>
        <taxon>Monoblepharidomycetes</taxon>
        <taxon>Monoblepharidales</taxon>
        <taxon>Gonapodyaceae</taxon>
        <taxon>Gonapodya</taxon>
    </lineage>
</organism>
<evidence type="ECO:0000256" key="2">
    <source>
        <dbReference type="ARBA" id="ARBA00022723"/>
    </source>
</evidence>
<gene>
    <name evidence="6" type="ORF">M427DRAFT_55166</name>
</gene>
<dbReference type="SUPFAM" id="SSF53649">
    <property type="entry name" value="Alkaline phosphatase-like"/>
    <property type="match status" value="1"/>
</dbReference>
<protein>
    <submittedName>
        <fullName evidence="6">Alkaline phosphatase-like protein</fullName>
    </submittedName>
</protein>
<dbReference type="GO" id="GO:0004065">
    <property type="term" value="F:arylsulfatase activity"/>
    <property type="evidence" value="ECO:0007669"/>
    <property type="project" value="TreeGrafter"/>
</dbReference>
<keyword evidence="7" id="KW-1185">Reference proteome</keyword>
<dbReference type="OMA" id="YSDQWAQ"/>
<dbReference type="PROSITE" id="PS00149">
    <property type="entry name" value="SULFATASE_2"/>
    <property type="match status" value="1"/>
</dbReference>
<dbReference type="AlphaFoldDB" id="A0A139AJ59"/>
<dbReference type="Proteomes" id="UP000070544">
    <property type="component" value="Unassembled WGS sequence"/>
</dbReference>
<proteinExistence type="inferred from homology"/>
<dbReference type="PANTHER" id="PTHR42693">
    <property type="entry name" value="ARYLSULFATASE FAMILY MEMBER"/>
    <property type="match status" value="1"/>
</dbReference>
<keyword evidence="4" id="KW-0106">Calcium</keyword>
<evidence type="ECO:0000313" key="7">
    <source>
        <dbReference type="Proteomes" id="UP000070544"/>
    </source>
</evidence>
<dbReference type="InterPro" id="IPR050738">
    <property type="entry name" value="Sulfatase"/>
</dbReference>
<sequence>MSPKRPNFLVIVADDLGFSDVGAFGGEISTPNLDKLVESGGHMFTGFHTASTCSPTRSMLMSGTDNHLAGLGQMAELMEAAPRPWKGRPGYEGVLNWRVAALPEILKEAGYHTIMSGKWHLGMTKEYAPCSRGFEKVFTLLPGAAAHYLWEPVGDTGEPLLLFQNLYMEGDKFIPTSDLPRPFYSSDVFANKMLDFLKARPDDGRPFFAYLPFTAPHWPLQADPAVIAKYRGKYDDGPEALRERRLQALVKLGLMDPGVTPSAVVNPWGKVKKWDSMTDDEKKVSSRCMEVYAAMVEQMDQNIGRVIDYLDSTGELDNTFVLFMSDNGAEGVLLEALPFLSNVYNQVKQFYNNALDNIGNKDSFVWYGPYWAQAATAPSRLFKGYVAEGGTRTPLIVRYPRFDGLAAQGKISHEFVTVMDILPTILDLAGVPHPGTTFQGRKVHKPRGKSWVPYLTGLSGYVHDDKTVTGWELFMQQAIRKGDWKAIYIPAPLGPDRWQLYNVKTDPGETKDLANIEKAKLKELVDAWTVYVAETGTVIIPPFTRKVLGWVQSIRRWARI</sequence>
<evidence type="ECO:0000313" key="6">
    <source>
        <dbReference type="EMBL" id="KXS16822.1"/>
    </source>
</evidence>
<evidence type="ECO:0000259" key="5">
    <source>
        <dbReference type="Pfam" id="PF00884"/>
    </source>
</evidence>